<proteinExistence type="predicted"/>
<evidence type="ECO:0000313" key="3">
    <source>
        <dbReference type="Proteomes" id="UP000215137"/>
    </source>
</evidence>
<dbReference type="Proteomes" id="UP000215137">
    <property type="component" value="Chromosome"/>
</dbReference>
<evidence type="ECO:0000259" key="1">
    <source>
        <dbReference type="Pfam" id="PF02625"/>
    </source>
</evidence>
<dbReference type="Pfam" id="PF02625">
    <property type="entry name" value="XdhC_CoxI"/>
    <property type="match status" value="1"/>
</dbReference>
<sequence>MSMTNEQLEVMRAIQKLKAKKLPCALATVIKVKGSAYRKEGAKMLIDEDGATVGLISGGCLEADVAEIAKEVIETKTPIIKTYQLDEDEVWGLGLGCPGTVHIYIEPLMYTIQNIEEVDECAKEIASF</sequence>
<dbReference type="InterPro" id="IPR052698">
    <property type="entry name" value="MoCofactor_Util/Proc"/>
</dbReference>
<reference evidence="2 3" key="1">
    <citation type="submission" date="2017-08" db="EMBL/GenBank/DDBJ databases">
        <title>Complete Genome Sequence of Bacillus kochii Oregon-R-modENCODE STRAIN BDGP4, isolated from Drosophila melanogaster gut.</title>
        <authorList>
            <person name="Wan K.H."/>
            <person name="Yu C."/>
            <person name="Park S."/>
            <person name="Hammonds A.S."/>
            <person name="Booth B.W."/>
            <person name="Celniker S.E."/>
        </authorList>
    </citation>
    <scope>NUCLEOTIDE SEQUENCE [LARGE SCALE GENOMIC DNA]</scope>
    <source>
        <strain evidence="2 3">BDGP4</strain>
    </source>
</reference>
<name>A0A248TN31_9BACI</name>
<accession>A0A248TN31</accession>
<dbReference type="PANTHER" id="PTHR30388">
    <property type="entry name" value="ALDEHYDE OXIDOREDUCTASE MOLYBDENUM COFACTOR ASSEMBLY PROTEIN"/>
    <property type="match status" value="1"/>
</dbReference>
<dbReference type="EMBL" id="CP022983">
    <property type="protein sequence ID" value="ASV69519.1"/>
    <property type="molecule type" value="Genomic_DNA"/>
</dbReference>
<dbReference type="InterPro" id="IPR003777">
    <property type="entry name" value="XdhC_CoxI"/>
</dbReference>
<organism evidence="2 3">
    <name type="scientific">Cytobacillus kochii</name>
    <dbReference type="NCBI Taxonomy" id="859143"/>
    <lineage>
        <taxon>Bacteria</taxon>
        <taxon>Bacillati</taxon>
        <taxon>Bacillota</taxon>
        <taxon>Bacilli</taxon>
        <taxon>Bacillales</taxon>
        <taxon>Bacillaceae</taxon>
        <taxon>Cytobacillus</taxon>
    </lineage>
</organism>
<keyword evidence="3" id="KW-1185">Reference proteome</keyword>
<dbReference type="PANTHER" id="PTHR30388:SF6">
    <property type="entry name" value="XANTHINE DEHYDROGENASE SUBUNIT A-RELATED"/>
    <property type="match status" value="1"/>
</dbReference>
<protein>
    <recommendedName>
        <fullName evidence="1">XdhC- CoxI domain-containing protein</fullName>
    </recommendedName>
</protein>
<feature type="domain" description="XdhC- CoxI" evidence="1">
    <location>
        <begin position="19"/>
        <end position="83"/>
    </location>
</feature>
<dbReference type="AlphaFoldDB" id="A0A248TN31"/>
<dbReference type="KEGG" id="bko:CKF48_20725"/>
<gene>
    <name evidence="2" type="ORF">CKF48_20725</name>
</gene>
<evidence type="ECO:0000313" key="2">
    <source>
        <dbReference type="EMBL" id="ASV69519.1"/>
    </source>
</evidence>